<dbReference type="Proteomes" id="UP000184221">
    <property type="component" value="Unassembled WGS sequence"/>
</dbReference>
<organism evidence="1 2">
    <name type="scientific">Marivita hallyeonensis</name>
    <dbReference type="NCBI Taxonomy" id="996342"/>
    <lineage>
        <taxon>Bacteria</taxon>
        <taxon>Pseudomonadati</taxon>
        <taxon>Pseudomonadota</taxon>
        <taxon>Alphaproteobacteria</taxon>
        <taxon>Rhodobacterales</taxon>
        <taxon>Roseobacteraceae</taxon>
        <taxon>Marivita</taxon>
    </lineage>
</organism>
<keyword evidence="2" id="KW-1185">Reference proteome</keyword>
<accession>A0A1M5M9V5</accession>
<evidence type="ECO:0000313" key="2">
    <source>
        <dbReference type="Proteomes" id="UP000184221"/>
    </source>
</evidence>
<reference evidence="1 2" key="1">
    <citation type="submission" date="2016-11" db="EMBL/GenBank/DDBJ databases">
        <authorList>
            <person name="Jaros S."/>
            <person name="Januszkiewicz K."/>
            <person name="Wedrychowicz H."/>
        </authorList>
    </citation>
    <scope>NUCLEOTIDE SEQUENCE [LARGE SCALE GENOMIC DNA]</scope>
    <source>
        <strain evidence="1 2">DSM 29431</strain>
    </source>
</reference>
<sequence>MATRTLLGGLFRLGQVGGGVVQFCWAAALAE</sequence>
<evidence type="ECO:0000313" key="1">
    <source>
        <dbReference type="EMBL" id="SHG73473.1"/>
    </source>
</evidence>
<dbReference type="AlphaFoldDB" id="A0A1M5M9V5"/>
<protein>
    <submittedName>
        <fullName evidence="1">Uncharacterized protein</fullName>
    </submittedName>
</protein>
<name>A0A1M5M9V5_9RHOB</name>
<gene>
    <name evidence="1" type="ORF">SAMN05443551_0425</name>
</gene>
<dbReference type="STRING" id="996342.SAMN05443551_0425"/>
<dbReference type="EMBL" id="FQXC01000001">
    <property type="protein sequence ID" value="SHG73473.1"/>
    <property type="molecule type" value="Genomic_DNA"/>
</dbReference>
<proteinExistence type="predicted"/>